<dbReference type="EMBL" id="JBFRYC010000033">
    <property type="protein sequence ID" value="MEX1663793.1"/>
    <property type="molecule type" value="Genomic_DNA"/>
</dbReference>
<dbReference type="Pfam" id="PF04940">
    <property type="entry name" value="BLUF"/>
    <property type="match status" value="1"/>
</dbReference>
<dbReference type="Gene3D" id="3.30.70.100">
    <property type="match status" value="1"/>
</dbReference>
<sequence>MLRHIAYVSLSRFPLETQVLSDILEVSVRNNERDGITGVLMYHDDLFFQVLEGESGVVEQCYARICRDPRHSNISETLDETVGCRSFSDWLMGYVGPDEIGEYNDGAILSLTGLKAPELSAADKRGYALELARMVFKGFAER</sequence>
<comment type="caution">
    <text evidence="2">The sequence shown here is derived from an EMBL/GenBank/DDBJ whole genome shotgun (WGS) entry which is preliminary data.</text>
</comment>
<dbReference type="InterPro" id="IPR036046">
    <property type="entry name" value="Acylphosphatase-like_dom_sf"/>
</dbReference>
<dbReference type="RefSeq" id="WP_368393292.1">
    <property type="nucleotide sequence ID" value="NZ_JBFRYC010000033.1"/>
</dbReference>
<dbReference type="PROSITE" id="PS50925">
    <property type="entry name" value="BLUF"/>
    <property type="match status" value="1"/>
</dbReference>
<feature type="domain" description="BLUF" evidence="1">
    <location>
        <begin position="2"/>
        <end position="93"/>
    </location>
</feature>
<protein>
    <submittedName>
        <fullName evidence="2">BLUF domain-containing protein</fullName>
    </submittedName>
</protein>
<keyword evidence="3" id="KW-1185">Reference proteome</keyword>
<name>A0ABV3TS31_9RHOB</name>
<evidence type="ECO:0000313" key="2">
    <source>
        <dbReference type="EMBL" id="MEX1663793.1"/>
    </source>
</evidence>
<accession>A0ABV3TS31</accession>
<dbReference type="InterPro" id="IPR007024">
    <property type="entry name" value="BLUF_domain"/>
</dbReference>
<dbReference type="SMART" id="SM01034">
    <property type="entry name" value="BLUF"/>
    <property type="match status" value="1"/>
</dbReference>
<evidence type="ECO:0000313" key="3">
    <source>
        <dbReference type="Proteomes" id="UP001557465"/>
    </source>
</evidence>
<dbReference type="Proteomes" id="UP001557465">
    <property type="component" value="Unassembled WGS sequence"/>
</dbReference>
<reference evidence="2 3" key="1">
    <citation type="journal article" date="2011" name="Int. J. Syst. Evol. Microbiol.">
        <title>Zhongshania antarctica gen. nov., sp. nov. and Zhongshania guokunii sp. nov., gammaproteobacteria respectively isolated from coastal attached (fast) ice and surface seawater of the Antarctic.</title>
        <authorList>
            <person name="Li H.J."/>
            <person name="Zhang X.Y."/>
            <person name="Chen C.X."/>
            <person name="Zhang Y.J."/>
            <person name="Gao Z.M."/>
            <person name="Yu Y."/>
            <person name="Chen X.L."/>
            <person name="Chen B."/>
            <person name="Zhang Y.Z."/>
        </authorList>
    </citation>
    <scope>NUCLEOTIDE SEQUENCE [LARGE SCALE GENOMIC DNA]</scope>
    <source>
        <strain evidence="2 3">15-R06ZXC-3</strain>
    </source>
</reference>
<evidence type="ECO:0000259" key="1">
    <source>
        <dbReference type="PROSITE" id="PS50925"/>
    </source>
</evidence>
<proteinExistence type="predicted"/>
<organism evidence="2 3">
    <name type="scientific">Thioclava arctica</name>
    <dbReference type="NCBI Taxonomy" id="3238301"/>
    <lineage>
        <taxon>Bacteria</taxon>
        <taxon>Pseudomonadati</taxon>
        <taxon>Pseudomonadota</taxon>
        <taxon>Alphaproteobacteria</taxon>
        <taxon>Rhodobacterales</taxon>
        <taxon>Paracoccaceae</taxon>
        <taxon>Thioclava</taxon>
    </lineage>
</organism>
<dbReference type="SUPFAM" id="SSF54975">
    <property type="entry name" value="Acylphosphatase/BLUF domain-like"/>
    <property type="match status" value="1"/>
</dbReference>
<gene>
    <name evidence="2" type="ORF">AB4874_19685</name>
</gene>